<dbReference type="PRINTS" id="PR00449">
    <property type="entry name" value="RASTRNSFRMNG"/>
</dbReference>
<dbReference type="WBParaSite" id="TREG1_124870.1">
    <property type="protein sequence ID" value="TREG1_124870.1"/>
    <property type="gene ID" value="TREG1_124870"/>
</dbReference>
<accession>A0AA85J451</accession>
<reference evidence="5" key="2">
    <citation type="submission" date="2023-11" db="UniProtKB">
        <authorList>
            <consortium name="WormBaseParasite"/>
        </authorList>
    </citation>
    <scope>IDENTIFICATION</scope>
</reference>
<feature type="compositionally biased region" description="Basic and acidic residues" evidence="3">
    <location>
        <begin position="63"/>
        <end position="72"/>
    </location>
</feature>
<feature type="compositionally biased region" description="Polar residues" evidence="3">
    <location>
        <begin position="554"/>
        <end position="570"/>
    </location>
</feature>
<evidence type="ECO:0000256" key="2">
    <source>
        <dbReference type="ARBA" id="ARBA00022553"/>
    </source>
</evidence>
<sequence>MDDLEISDDFERFCQIAQRSPRDSLAPIIQITEPSSYHGNTTTTNNNLPPGATDYLSTPNIESLKRASSFREPRRRKSIQPSSFSGEISATRSPMRFSQQWDNPNEMIQSGCSSGSRLHRQQQQQQQQRQRYANETNDSSGLRGGDPSRYWPNPDSNRESPGSYSHSPAMYRPGTIRDRPGSMKETGIGRTKNHERHTSRPSAPTLHPTNFPVFQYSPSRHSITQPDEQMLRVRRFERNKHGEVISKGDRDVPQIEIFSSRSPSGDSRASIAYPRSIPESIRRQSDSSLSDEVIEIPAITTTLANSPRASNDGLHRYYGKRTSSPVRGFRPETRLRSKSWALVSDSPPDSLSNKPDSPSGGEIQLEDRLLQVQVIGTARVGKTSMCMQFHTSESIEDPSDSVHDEEQLNPVRVEINNLKASLIFMETDINADDVDEELNALIIDTADAYLVIYAVDDRSSFYAARKIIGLLLSQCKRSSAIILAANKSDLVRTRVVTSEDGKNLAQIYSCSFHEISTTLNHRVNDLLVGILIAIHEQQRNVQKERARLDRMAQQRKSSQGSPKHKSSITALKSPANSVMKFFRKHFTPKKNEQSFV</sequence>
<organism evidence="4 5">
    <name type="scientific">Trichobilharzia regenti</name>
    <name type="common">Nasal bird schistosome</name>
    <dbReference type="NCBI Taxonomy" id="157069"/>
    <lineage>
        <taxon>Eukaryota</taxon>
        <taxon>Metazoa</taxon>
        <taxon>Spiralia</taxon>
        <taxon>Lophotrochozoa</taxon>
        <taxon>Platyhelminthes</taxon>
        <taxon>Trematoda</taxon>
        <taxon>Digenea</taxon>
        <taxon>Strigeidida</taxon>
        <taxon>Schistosomatoidea</taxon>
        <taxon>Schistosomatidae</taxon>
        <taxon>Trichobilharzia</taxon>
    </lineage>
</organism>
<evidence type="ECO:0000313" key="4">
    <source>
        <dbReference type="Proteomes" id="UP000050795"/>
    </source>
</evidence>
<feature type="compositionally biased region" description="Basic and acidic residues" evidence="3">
    <location>
        <begin position="543"/>
        <end position="552"/>
    </location>
</feature>
<dbReference type="InterPro" id="IPR051641">
    <property type="entry name" value="RGK_GTP-binding_reg"/>
</dbReference>
<dbReference type="Proteomes" id="UP000050795">
    <property type="component" value="Unassembled WGS sequence"/>
</dbReference>
<dbReference type="PROSITE" id="PS51419">
    <property type="entry name" value="RAB"/>
    <property type="match status" value="1"/>
</dbReference>
<dbReference type="AlphaFoldDB" id="A0AA85J451"/>
<comment type="similarity">
    <text evidence="1">Belongs to the small GTPase superfamily. RGK family.</text>
</comment>
<feature type="compositionally biased region" description="Low complexity" evidence="3">
    <location>
        <begin position="121"/>
        <end position="131"/>
    </location>
</feature>
<feature type="region of interest" description="Disordered" evidence="3">
    <location>
        <begin position="33"/>
        <end position="210"/>
    </location>
</feature>
<dbReference type="GO" id="GO:0005246">
    <property type="term" value="F:calcium channel regulator activity"/>
    <property type="evidence" value="ECO:0007669"/>
    <property type="project" value="TreeGrafter"/>
</dbReference>
<evidence type="ECO:0008006" key="6">
    <source>
        <dbReference type="Google" id="ProtNLM"/>
    </source>
</evidence>
<dbReference type="PANTHER" id="PTHR45775">
    <property type="entry name" value="RAD, GEM/KIR FAMILY MEMBER 2, ISOFORM C"/>
    <property type="match status" value="1"/>
</dbReference>
<feature type="compositionally biased region" description="Polar residues" evidence="3">
    <location>
        <begin position="347"/>
        <end position="356"/>
    </location>
</feature>
<evidence type="ECO:0000256" key="3">
    <source>
        <dbReference type="SAM" id="MobiDB-lite"/>
    </source>
</evidence>
<dbReference type="PANTHER" id="PTHR45775:SF6">
    <property type="entry name" value="RAD, GEM_KIR FAMILY MEMBER 2, ISOFORM C"/>
    <property type="match status" value="1"/>
</dbReference>
<feature type="region of interest" description="Disordered" evidence="3">
    <location>
        <begin position="543"/>
        <end position="570"/>
    </location>
</feature>
<dbReference type="PROSITE" id="PS51421">
    <property type="entry name" value="RAS"/>
    <property type="match status" value="1"/>
</dbReference>
<dbReference type="SMART" id="SM00175">
    <property type="entry name" value="RAB"/>
    <property type="match status" value="1"/>
</dbReference>
<dbReference type="GO" id="GO:0005525">
    <property type="term" value="F:GTP binding"/>
    <property type="evidence" value="ECO:0007669"/>
    <property type="project" value="InterPro"/>
</dbReference>
<dbReference type="InterPro" id="IPR027417">
    <property type="entry name" value="P-loop_NTPase"/>
</dbReference>
<dbReference type="InterPro" id="IPR001806">
    <property type="entry name" value="Small_GTPase"/>
</dbReference>
<dbReference type="GO" id="GO:0005886">
    <property type="term" value="C:plasma membrane"/>
    <property type="evidence" value="ECO:0007669"/>
    <property type="project" value="TreeGrafter"/>
</dbReference>
<name>A0AA85J451_TRIRE</name>
<reference evidence="4" key="1">
    <citation type="submission" date="2022-06" db="EMBL/GenBank/DDBJ databases">
        <authorList>
            <person name="Berger JAMES D."/>
            <person name="Berger JAMES D."/>
        </authorList>
    </citation>
    <scope>NUCLEOTIDE SEQUENCE [LARGE SCALE GENOMIC DNA]</scope>
</reference>
<dbReference type="SUPFAM" id="SSF52540">
    <property type="entry name" value="P-loop containing nucleoside triphosphate hydrolases"/>
    <property type="match status" value="1"/>
</dbReference>
<keyword evidence="2" id="KW-0597">Phosphoprotein</keyword>
<evidence type="ECO:0000256" key="1">
    <source>
        <dbReference type="ARBA" id="ARBA00008846"/>
    </source>
</evidence>
<feature type="region of interest" description="Disordered" evidence="3">
    <location>
        <begin position="306"/>
        <end position="363"/>
    </location>
</feature>
<proteinExistence type="inferred from homology"/>
<dbReference type="Pfam" id="PF00071">
    <property type="entry name" value="Ras"/>
    <property type="match status" value="1"/>
</dbReference>
<dbReference type="Gene3D" id="3.40.50.300">
    <property type="entry name" value="P-loop containing nucleotide triphosphate hydrolases"/>
    <property type="match status" value="1"/>
</dbReference>
<protein>
    <recommendedName>
        <fullName evidence="6">GTP-binding protein RAD</fullName>
    </recommendedName>
</protein>
<keyword evidence="4" id="KW-1185">Reference proteome</keyword>
<dbReference type="GO" id="GO:0003924">
    <property type="term" value="F:GTPase activity"/>
    <property type="evidence" value="ECO:0007669"/>
    <property type="project" value="InterPro"/>
</dbReference>
<dbReference type="SMART" id="SM00173">
    <property type="entry name" value="RAS"/>
    <property type="match status" value="1"/>
</dbReference>
<evidence type="ECO:0000313" key="5">
    <source>
        <dbReference type="WBParaSite" id="TREG1_124870.1"/>
    </source>
</evidence>
<feature type="compositionally biased region" description="Polar residues" evidence="3">
    <location>
        <begin position="79"/>
        <end position="116"/>
    </location>
</feature>